<dbReference type="Proteomes" id="UP001431783">
    <property type="component" value="Unassembled WGS sequence"/>
</dbReference>
<dbReference type="Gene3D" id="3.80.10.10">
    <property type="entry name" value="Ribonuclease Inhibitor"/>
    <property type="match status" value="3"/>
</dbReference>
<evidence type="ECO:0000256" key="1">
    <source>
        <dbReference type="ARBA" id="ARBA00022614"/>
    </source>
</evidence>
<keyword evidence="3" id="KW-0812">Transmembrane</keyword>
<evidence type="ECO:0000256" key="4">
    <source>
        <dbReference type="SAM" id="SignalP"/>
    </source>
</evidence>
<dbReference type="PROSITE" id="PS51450">
    <property type="entry name" value="LRR"/>
    <property type="match status" value="1"/>
</dbReference>
<sequence length="480" mass="54599">MGFKRTIFLTFIITVCFLSLFNAEDQPLLCSQCKCVTLNDSSLEVTCSSDVTSTIFSPSNKSNTSTISKLTVRNNNFNNMTNHFPFENLTILDLTGNKIVHIADNIFKKLQKLEILILSYNNIEILQPNSFEGEYEAGDFYPLRSLRTILLDHNNLHSLNSDLFEHTEHVEQLSLSHNPLKMIDTHTAIAITNLVFLKNLDLSFTQISTLPSSFLHTPRNIEILNLSGNNFTEVPQELKEAHSLKTLLFNGNPMEKLTRANGFPKIPTLRILHLCQMPKLVSIGPGSLANLTNIEELFIAGNPLLTRIDDAAIATADNSGTYDIWPSIRKIFLNDNQLSYINRSLLARWDSLADLDLLNNPWTCECENQWMVETLLPIYLKIDQESAKKMKCAAPIEMSSFTFEELYNKSYQMRCLDYYGARPERDAALLVGMLAGLLTGIPIVLFCMYSYKRHWFGLFDDSPAAFSRQFYTKTNSVYEY</sequence>
<dbReference type="InterPro" id="IPR001611">
    <property type="entry name" value="Leu-rich_rpt"/>
</dbReference>
<dbReference type="PANTHER" id="PTHR24366:SF96">
    <property type="entry name" value="LEUCINE RICH REPEAT CONTAINING 53"/>
    <property type="match status" value="1"/>
</dbReference>
<dbReference type="EMBL" id="JARQZJ010000035">
    <property type="protein sequence ID" value="KAK9876132.1"/>
    <property type="molecule type" value="Genomic_DNA"/>
</dbReference>
<accession>A0AAW1TX13</accession>
<feature type="signal peptide" evidence="4">
    <location>
        <begin position="1"/>
        <end position="23"/>
    </location>
</feature>
<evidence type="ECO:0000256" key="3">
    <source>
        <dbReference type="SAM" id="Phobius"/>
    </source>
</evidence>
<evidence type="ECO:0000313" key="5">
    <source>
        <dbReference type="EMBL" id="KAK9876132.1"/>
    </source>
</evidence>
<dbReference type="Pfam" id="PF13855">
    <property type="entry name" value="LRR_8"/>
    <property type="match status" value="2"/>
</dbReference>
<dbReference type="InterPro" id="IPR003591">
    <property type="entry name" value="Leu-rich_rpt_typical-subtyp"/>
</dbReference>
<proteinExistence type="predicted"/>
<protein>
    <submittedName>
        <fullName evidence="5">Uncharacterized protein</fullName>
    </submittedName>
</protein>
<keyword evidence="3" id="KW-0472">Membrane</keyword>
<dbReference type="InterPro" id="IPR032675">
    <property type="entry name" value="LRR_dom_sf"/>
</dbReference>
<keyword evidence="6" id="KW-1185">Reference proteome</keyword>
<dbReference type="PANTHER" id="PTHR24366">
    <property type="entry name" value="IG(IMMUNOGLOBULIN) AND LRR(LEUCINE RICH REPEAT) DOMAINS"/>
    <property type="match status" value="1"/>
</dbReference>
<keyword evidence="3" id="KW-1133">Transmembrane helix</keyword>
<dbReference type="AlphaFoldDB" id="A0AAW1TX13"/>
<keyword evidence="1" id="KW-0433">Leucine-rich repeat</keyword>
<dbReference type="SUPFAM" id="SSF52058">
    <property type="entry name" value="L domain-like"/>
    <property type="match status" value="1"/>
</dbReference>
<evidence type="ECO:0000313" key="6">
    <source>
        <dbReference type="Proteomes" id="UP001431783"/>
    </source>
</evidence>
<keyword evidence="4" id="KW-0732">Signal</keyword>
<reference evidence="5 6" key="1">
    <citation type="submission" date="2023-03" db="EMBL/GenBank/DDBJ databases">
        <title>Genome insight into feeding habits of ladybird beetles.</title>
        <authorList>
            <person name="Li H.-S."/>
            <person name="Huang Y.-H."/>
            <person name="Pang H."/>
        </authorList>
    </citation>
    <scope>NUCLEOTIDE SEQUENCE [LARGE SCALE GENOMIC DNA]</scope>
    <source>
        <strain evidence="5">SYSU_2023b</strain>
        <tissue evidence="5">Whole body</tissue>
    </source>
</reference>
<dbReference type="SMART" id="SM00369">
    <property type="entry name" value="LRR_TYP"/>
    <property type="match status" value="5"/>
</dbReference>
<name>A0AAW1TX13_9CUCU</name>
<evidence type="ECO:0000256" key="2">
    <source>
        <dbReference type="ARBA" id="ARBA00022737"/>
    </source>
</evidence>
<organism evidence="5 6">
    <name type="scientific">Henosepilachna vigintioctopunctata</name>
    <dbReference type="NCBI Taxonomy" id="420089"/>
    <lineage>
        <taxon>Eukaryota</taxon>
        <taxon>Metazoa</taxon>
        <taxon>Ecdysozoa</taxon>
        <taxon>Arthropoda</taxon>
        <taxon>Hexapoda</taxon>
        <taxon>Insecta</taxon>
        <taxon>Pterygota</taxon>
        <taxon>Neoptera</taxon>
        <taxon>Endopterygota</taxon>
        <taxon>Coleoptera</taxon>
        <taxon>Polyphaga</taxon>
        <taxon>Cucujiformia</taxon>
        <taxon>Coccinelloidea</taxon>
        <taxon>Coccinellidae</taxon>
        <taxon>Epilachninae</taxon>
        <taxon>Epilachnini</taxon>
        <taxon>Henosepilachna</taxon>
    </lineage>
</organism>
<keyword evidence="2" id="KW-0677">Repeat</keyword>
<comment type="caution">
    <text evidence="5">The sequence shown here is derived from an EMBL/GenBank/DDBJ whole genome shotgun (WGS) entry which is preliminary data.</text>
</comment>
<gene>
    <name evidence="5" type="ORF">WA026_011249</name>
</gene>
<dbReference type="Pfam" id="PF00560">
    <property type="entry name" value="LRR_1"/>
    <property type="match status" value="1"/>
</dbReference>
<feature type="chain" id="PRO_5043418865" evidence="4">
    <location>
        <begin position="24"/>
        <end position="480"/>
    </location>
</feature>
<feature type="transmembrane region" description="Helical" evidence="3">
    <location>
        <begin position="427"/>
        <end position="449"/>
    </location>
</feature>